<evidence type="ECO:0000313" key="11">
    <source>
        <dbReference type="Proteomes" id="UP000616779"/>
    </source>
</evidence>
<comment type="similarity">
    <text evidence="2">Belongs to the GerABKC lipoprotein family.</text>
</comment>
<dbReference type="NCBIfam" id="TIGR02887">
    <property type="entry name" value="spore_ger_x_C"/>
    <property type="match status" value="1"/>
</dbReference>
<evidence type="ECO:0000256" key="3">
    <source>
        <dbReference type="ARBA" id="ARBA00022544"/>
    </source>
</evidence>
<gene>
    <name evidence="10" type="ORF">GC098_19105</name>
</gene>
<evidence type="ECO:0000256" key="4">
    <source>
        <dbReference type="ARBA" id="ARBA00022729"/>
    </source>
</evidence>
<dbReference type="PANTHER" id="PTHR35789">
    <property type="entry name" value="SPORE GERMINATION PROTEIN B3"/>
    <property type="match status" value="1"/>
</dbReference>
<reference evidence="10 11" key="1">
    <citation type="submission" date="2019-10" db="EMBL/GenBank/DDBJ databases">
        <title>Description of Paenibacillus terrestris sp. nov.</title>
        <authorList>
            <person name="Carlier A."/>
            <person name="Qi S."/>
        </authorList>
    </citation>
    <scope>NUCLEOTIDE SEQUENCE [LARGE SCALE GENOMIC DNA]</scope>
    <source>
        <strain evidence="10 11">LMG 31458</strain>
    </source>
</reference>
<evidence type="ECO:0000256" key="1">
    <source>
        <dbReference type="ARBA" id="ARBA00004635"/>
    </source>
</evidence>
<accession>A0ABX1Y0T1</accession>
<keyword evidence="11" id="KW-1185">Reference proteome</keyword>
<dbReference type="InterPro" id="IPR046953">
    <property type="entry name" value="Spore_GerAC-like_C"/>
</dbReference>
<feature type="domain" description="Spore germination protein N-terminal" evidence="9">
    <location>
        <begin position="29"/>
        <end position="191"/>
    </location>
</feature>
<keyword evidence="5" id="KW-0472">Membrane</keyword>
<comment type="caution">
    <text evidence="10">The sequence shown here is derived from an EMBL/GenBank/DDBJ whole genome shotgun (WGS) entry which is preliminary data.</text>
</comment>
<keyword evidence="6" id="KW-0564">Palmitate</keyword>
<evidence type="ECO:0000259" key="8">
    <source>
        <dbReference type="Pfam" id="PF05504"/>
    </source>
</evidence>
<evidence type="ECO:0000259" key="9">
    <source>
        <dbReference type="Pfam" id="PF25198"/>
    </source>
</evidence>
<dbReference type="Pfam" id="PF05504">
    <property type="entry name" value="Spore_GerAC"/>
    <property type="match status" value="1"/>
</dbReference>
<dbReference type="PROSITE" id="PS51257">
    <property type="entry name" value="PROKAR_LIPOPROTEIN"/>
    <property type="match status" value="1"/>
</dbReference>
<dbReference type="Gene3D" id="3.30.300.210">
    <property type="entry name" value="Nutrient germinant receptor protein C, domain 3"/>
    <property type="match status" value="1"/>
</dbReference>
<proteinExistence type="inferred from homology"/>
<evidence type="ECO:0000313" key="10">
    <source>
        <dbReference type="EMBL" id="NOU73504.1"/>
    </source>
</evidence>
<evidence type="ECO:0000256" key="2">
    <source>
        <dbReference type="ARBA" id="ARBA00007886"/>
    </source>
</evidence>
<dbReference type="EMBL" id="WHOA01000126">
    <property type="protein sequence ID" value="NOU73504.1"/>
    <property type="molecule type" value="Genomic_DNA"/>
</dbReference>
<evidence type="ECO:0000256" key="5">
    <source>
        <dbReference type="ARBA" id="ARBA00023136"/>
    </source>
</evidence>
<protein>
    <submittedName>
        <fullName evidence="10">Ger(X)C family spore germination protein</fullName>
    </submittedName>
</protein>
<sequence length="376" mass="42358">MKCVRRPFCLSLLLSTVVLFSGCVKPFILENLALGIIIGYDSLEKERILTTSVLQKIDPSAREKTQVVASTAYTSKGSRVSSNRELSKYLVGGQVRVVMYGKKLASKGIIDLVDTLSRDPTLGDMIYLCVSDEEASHILTHRYREISNIGMYLYENLRQNSEREELPSPTLQDFLRDYYSEGKDPVVPLLKRKGNEVYIKGLALFHDDRMVHEASPRQGFLLKVLLDTKKVGIFELVADAEPLAKYMKHPDKEVKIVFATAKSSSKIKLLDSKVPEFIVSVSIQGDLQEISTPYSFEKPESVSALEKAIGKKLKEEIETFIASLQANESDAVGFGEVYRSKIRDSKLTKAKWHPMFREAKINVRVNFTLRHTGAIE</sequence>
<evidence type="ECO:0000256" key="6">
    <source>
        <dbReference type="ARBA" id="ARBA00023139"/>
    </source>
</evidence>
<name>A0ABX1Y0T1_9BACL</name>
<keyword evidence="7" id="KW-0449">Lipoprotein</keyword>
<evidence type="ECO:0000256" key="7">
    <source>
        <dbReference type="ARBA" id="ARBA00023288"/>
    </source>
</evidence>
<dbReference type="PANTHER" id="PTHR35789:SF1">
    <property type="entry name" value="SPORE GERMINATION PROTEIN B3"/>
    <property type="match status" value="1"/>
</dbReference>
<dbReference type="InterPro" id="IPR038501">
    <property type="entry name" value="Spore_GerAC_C_sf"/>
</dbReference>
<keyword evidence="4" id="KW-0732">Signal</keyword>
<feature type="domain" description="Spore germination GerAC-like C-terminal" evidence="8">
    <location>
        <begin position="200"/>
        <end position="373"/>
    </location>
</feature>
<keyword evidence="3" id="KW-0309">Germination</keyword>
<dbReference type="InterPro" id="IPR057336">
    <property type="entry name" value="GerAC_N"/>
</dbReference>
<organism evidence="10 11">
    <name type="scientific">Paenibacillus phytorum</name>
    <dbReference type="NCBI Taxonomy" id="2654977"/>
    <lineage>
        <taxon>Bacteria</taxon>
        <taxon>Bacillati</taxon>
        <taxon>Bacillota</taxon>
        <taxon>Bacilli</taxon>
        <taxon>Bacillales</taxon>
        <taxon>Paenibacillaceae</taxon>
        <taxon>Paenibacillus</taxon>
    </lineage>
</organism>
<comment type="subcellular location">
    <subcellularLocation>
        <location evidence="1">Membrane</location>
        <topology evidence="1">Lipid-anchor</topology>
    </subcellularLocation>
</comment>
<dbReference type="Proteomes" id="UP000616779">
    <property type="component" value="Unassembled WGS sequence"/>
</dbReference>
<dbReference type="Pfam" id="PF25198">
    <property type="entry name" value="Spore_GerAC_N"/>
    <property type="match status" value="1"/>
</dbReference>
<dbReference type="InterPro" id="IPR008844">
    <property type="entry name" value="Spore_GerAC-like"/>
</dbReference>